<name>A0AAV8VME7_9CUCU</name>
<dbReference type="EMBL" id="JANEYG010000053">
    <property type="protein sequence ID" value="KAJ8915453.1"/>
    <property type="molecule type" value="Genomic_DNA"/>
</dbReference>
<dbReference type="AlphaFoldDB" id="A0AAV8VME7"/>
<dbReference type="InterPro" id="IPR043502">
    <property type="entry name" value="DNA/RNA_pol_sf"/>
</dbReference>
<keyword evidence="2" id="KW-1185">Reference proteome</keyword>
<organism evidence="1 2">
    <name type="scientific">Exocentrus adspersus</name>
    <dbReference type="NCBI Taxonomy" id="1586481"/>
    <lineage>
        <taxon>Eukaryota</taxon>
        <taxon>Metazoa</taxon>
        <taxon>Ecdysozoa</taxon>
        <taxon>Arthropoda</taxon>
        <taxon>Hexapoda</taxon>
        <taxon>Insecta</taxon>
        <taxon>Pterygota</taxon>
        <taxon>Neoptera</taxon>
        <taxon>Endopterygota</taxon>
        <taxon>Coleoptera</taxon>
        <taxon>Polyphaga</taxon>
        <taxon>Cucujiformia</taxon>
        <taxon>Chrysomeloidea</taxon>
        <taxon>Cerambycidae</taxon>
        <taxon>Lamiinae</taxon>
        <taxon>Acanthocinini</taxon>
        <taxon>Exocentrus</taxon>
    </lineage>
</organism>
<dbReference type="PANTHER" id="PTHR31511:SF12">
    <property type="entry name" value="RHO TERMINATION FACTOR N-TERMINAL DOMAIN-CONTAINING PROTEIN"/>
    <property type="match status" value="1"/>
</dbReference>
<comment type="caution">
    <text evidence="1">The sequence shown here is derived from an EMBL/GenBank/DDBJ whole genome shotgun (WGS) entry which is preliminary data.</text>
</comment>
<reference evidence="1 2" key="1">
    <citation type="journal article" date="2023" name="Insect Mol. Biol.">
        <title>Genome sequencing provides insights into the evolution of gene families encoding plant cell wall-degrading enzymes in longhorned beetles.</title>
        <authorList>
            <person name="Shin N.R."/>
            <person name="Okamura Y."/>
            <person name="Kirsch R."/>
            <person name="Pauchet Y."/>
        </authorList>
    </citation>
    <scope>NUCLEOTIDE SEQUENCE [LARGE SCALE GENOMIC DNA]</scope>
    <source>
        <strain evidence="1">EAD_L_NR</strain>
    </source>
</reference>
<evidence type="ECO:0000313" key="1">
    <source>
        <dbReference type="EMBL" id="KAJ8915453.1"/>
    </source>
</evidence>
<sequence length="958" mass="112164">MSSETITSLSSTIVKTTEEAVKLVKTKEEIISQVNLVKGNVKLLETAIKSIIGSQEQTENPFRLEGNLALLKYYLAKLQYLLHESSPIRLLPVNKEKYISFTKIVEGTEVQLRFIDSYRFMSSSLDKLSSYLEDEKKTIVRAHCNTDKEFNLLTRKGVFPYDYIDSWERFTETCLPSKTNFYSQLYDQCITDQDYQHALDVWKTFNIKTLGEYSDLYLKNDVLLLADIFENFRRTCLLTYELDPLHFYTAPGLAFDAMLKTTGVQLELLTDIEKLMFIEGGIRGGVSQCSNRYAKANNKYMKDEHDSNQESTYLMYFDINNLYGAAMSEYLPYGEFEFLEANEIENLDIMNIPDNAEVGYIFDCDLEYPTYLHQLHSDLPLAPQHMTPPIPSRSKLKKLLLTLYPKNNYVVHYRNLKMYLKHGLRLKKINRVLRFKQSPWLKKYIDLNTTLRQQAKNDFDKIFYKLMINSVYGKLMENVRKYRDVRMTTKWEGRYGAQNYIAKPNFHSCSIFDDDMIIIEMNKLEILFNKPIYAGFCVLDISKTFLYEFHYDYILPKFQDKAKLLYADTDSLIYQLNVPDIYEHIKEDSHRFDTSDYEPNNPYGIEQKNKKVPGLMKDENNGQIMLEFIGLRAKMCAYKVHNDKIVKRSKGSTLASVKKISFDDYKRTLFDHEIIYKPQHLIRSKKHCVFTIRQNKMILNPFDNKRVLNSKSTDTKPWGYEIISEDADDLPNKRICIRCIYDEETYKLLKSILEEVVIPDKAFEWLTEYDIIPSCQTIELLMDKKMELDQFVHGVLAMCQKEGYENITIKQLNDIVATLHPEIKISFKIYLFELLLEGKYYPYLENTVLPLENISNNYKTINKTINNAMGKAAYYARSGTLSKLYTLQESKKLQWKFQPLTDTQHANVLKWIQDNVKKGEGDINARLGWGCGPDSSPWPSEHLQDYIRTLCILNEIRE</sequence>
<accession>A0AAV8VME7</accession>
<dbReference type="PANTHER" id="PTHR31511">
    <property type="entry name" value="PROTEIN CBG23764"/>
    <property type="match status" value="1"/>
</dbReference>
<evidence type="ECO:0008006" key="3">
    <source>
        <dbReference type="Google" id="ProtNLM"/>
    </source>
</evidence>
<protein>
    <recommendedName>
        <fullName evidence="3">DNA-directed DNA polymerase</fullName>
    </recommendedName>
</protein>
<proteinExistence type="predicted"/>
<gene>
    <name evidence="1" type="ORF">NQ315_003216</name>
</gene>
<dbReference type="Proteomes" id="UP001159042">
    <property type="component" value="Unassembled WGS sequence"/>
</dbReference>
<dbReference type="GO" id="GO:0071897">
    <property type="term" value="P:DNA biosynthetic process"/>
    <property type="evidence" value="ECO:0007669"/>
    <property type="project" value="UniProtKB-ARBA"/>
</dbReference>
<evidence type="ECO:0000313" key="2">
    <source>
        <dbReference type="Proteomes" id="UP001159042"/>
    </source>
</evidence>
<dbReference type="SUPFAM" id="SSF56672">
    <property type="entry name" value="DNA/RNA polymerases"/>
    <property type="match status" value="1"/>
</dbReference>